<dbReference type="InterPro" id="IPR013762">
    <property type="entry name" value="Integrase-like_cat_sf"/>
</dbReference>
<evidence type="ECO:0000259" key="10">
    <source>
        <dbReference type="PROSITE" id="PS51898"/>
    </source>
</evidence>
<dbReference type="InterPro" id="IPR023009">
    <property type="entry name" value="Tyrosine_recombinase_XerC/XerD"/>
</dbReference>
<feature type="active site" evidence="9">
    <location>
        <position position="196"/>
    </location>
</feature>
<evidence type="ECO:0000259" key="11">
    <source>
        <dbReference type="PROSITE" id="PS51900"/>
    </source>
</evidence>
<keyword evidence="5 9" id="KW-0229">DNA integration</keyword>
<dbReference type="Pfam" id="PF02899">
    <property type="entry name" value="Phage_int_SAM_1"/>
    <property type="match status" value="1"/>
</dbReference>
<evidence type="ECO:0000256" key="4">
    <source>
        <dbReference type="ARBA" id="ARBA00022829"/>
    </source>
</evidence>
<feature type="active site" description="O-(3'-phospho-DNA)-tyrosine intermediate" evidence="9">
    <location>
        <position position="306"/>
    </location>
</feature>
<dbReference type="Proteomes" id="UP000244889">
    <property type="component" value="Unassembled WGS sequence"/>
</dbReference>
<dbReference type="HAMAP" id="MF_01808">
    <property type="entry name" value="Recomb_XerC_XerD"/>
    <property type="match status" value="1"/>
</dbReference>
<sequence length="329" mass="37491">MTSLSDNINRQINQVKYKKIMDFLEQFLETVLAEKNVSANSLLAYKRDLQDFNDFLKSIQLQSSLAVTNNDIDSFIQHLLGKNLSFRSIARKISTLRQYYLFLLTENAVQADLVTNIEVPRYSTKLPKILSIKEIKVLIDYCFKDTTAEGIRTLAMICLLYSTGLRVSELVSVKITDLKFDHNTGKIKNHFVILGKGNKERLVIMNDLTGDVISKYLPYRDFFSPFKNAKNSVYLFPSKAKQGYMTRQNFAILLKSAAINAGLSPDNVSPHILRHSFASHLLEGGADLKVIQELLGHVDISSTQIYTHVQPERLKHVIEKYHPASLKKY</sequence>
<comment type="subcellular location">
    <subcellularLocation>
        <location evidence="1 9">Cytoplasm</location>
    </subcellularLocation>
</comment>
<evidence type="ECO:0000313" key="13">
    <source>
        <dbReference type="Proteomes" id="UP000244889"/>
    </source>
</evidence>
<comment type="similarity">
    <text evidence="9">Belongs to the 'phage' integrase family. XerC subfamily.</text>
</comment>
<feature type="active site" evidence="9">
    <location>
        <position position="166"/>
    </location>
</feature>
<dbReference type="Pfam" id="PF00589">
    <property type="entry name" value="Phage_integrase"/>
    <property type="match status" value="1"/>
</dbReference>
<gene>
    <name evidence="12" type="primary">xerD</name>
    <name evidence="9" type="synonym">xerC</name>
    <name evidence="12" type="ORF">FPW1038_01677</name>
</gene>
<feature type="active site" evidence="9">
    <location>
        <position position="271"/>
    </location>
</feature>
<proteinExistence type="inferred from homology"/>
<dbReference type="InterPro" id="IPR010998">
    <property type="entry name" value="Integrase_recombinase_N"/>
</dbReference>
<evidence type="ECO:0000256" key="2">
    <source>
        <dbReference type="ARBA" id="ARBA00022490"/>
    </source>
</evidence>
<dbReference type="GO" id="GO:0007059">
    <property type="term" value="P:chromosome segregation"/>
    <property type="evidence" value="ECO:0007669"/>
    <property type="project" value="UniProtKB-UniRule"/>
</dbReference>
<reference evidence="13" key="1">
    <citation type="submission" date="2018-03" db="EMBL/GenBank/DDBJ databases">
        <authorList>
            <person name="Batty M. E."/>
            <person name="Batty M E."/>
        </authorList>
    </citation>
    <scope>NUCLEOTIDE SEQUENCE [LARGE SCALE GENOMIC DNA]</scope>
</reference>
<keyword evidence="6 9" id="KW-0238">DNA-binding</keyword>
<evidence type="ECO:0000256" key="8">
    <source>
        <dbReference type="ARBA" id="ARBA00023306"/>
    </source>
</evidence>
<dbReference type="PROSITE" id="PS51900">
    <property type="entry name" value="CB"/>
    <property type="match status" value="1"/>
</dbReference>
<name>A0A2R8F1P2_ORITS</name>
<dbReference type="GO" id="GO:0005737">
    <property type="term" value="C:cytoplasm"/>
    <property type="evidence" value="ECO:0007669"/>
    <property type="project" value="UniProtKB-SubCell"/>
</dbReference>
<comment type="function">
    <text evidence="9">Site-specific tyrosine recombinase, which acts by catalyzing the cutting and rejoining of the recombining DNA molecules. The XerC-XerD complex is essential to convert dimers of the bacterial chromosome into monomers to permit their segregation at cell division. It also contributes to the segregational stability of plasmids.</text>
</comment>
<dbReference type="Gene3D" id="1.10.443.10">
    <property type="entry name" value="Intergrase catalytic core"/>
    <property type="match status" value="1"/>
</dbReference>
<dbReference type="SUPFAM" id="SSF56349">
    <property type="entry name" value="DNA breaking-rejoining enzymes"/>
    <property type="match status" value="1"/>
</dbReference>
<dbReference type="AlphaFoldDB" id="A0A2R8F1P2"/>
<feature type="domain" description="Core-binding (CB)" evidence="11">
    <location>
        <begin position="18"/>
        <end position="104"/>
    </location>
</feature>
<keyword evidence="3 9" id="KW-0132">Cell division</keyword>
<evidence type="ECO:0000256" key="7">
    <source>
        <dbReference type="ARBA" id="ARBA00023172"/>
    </source>
</evidence>
<keyword evidence="8 9" id="KW-0131">Cell cycle</keyword>
<evidence type="ECO:0000313" key="12">
    <source>
        <dbReference type="EMBL" id="SPM45123.1"/>
    </source>
</evidence>
<accession>A0A2R8F1P2</accession>
<dbReference type="NCBIfam" id="NF001399">
    <property type="entry name" value="PRK00283.1"/>
    <property type="match status" value="1"/>
</dbReference>
<protein>
    <recommendedName>
        <fullName evidence="9">Tyrosine recombinase XerC</fullName>
    </recommendedName>
</protein>
<feature type="active site" evidence="9">
    <location>
        <position position="274"/>
    </location>
</feature>
<evidence type="ECO:0000256" key="6">
    <source>
        <dbReference type="ARBA" id="ARBA00023125"/>
    </source>
</evidence>
<dbReference type="InterPro" id="IPR011010">
    <property type="entry name" value="DNA_brk_join_enz"/>
</dbReference>
<dbReference type="PROSITE" id="PS51898">
    <property type="entry name" value="TYR_RECOMBINASE"/>
    <property type="match status" value="1"/>
</dbReference>
<keyword evidence="4 9" id="KW-0159">Chromosome partition</keyword>
<evidence type="ECO:0000256" key="1">
    <source>
        <dbReference type="ARBA" id="ARBA00004496"/>
    </source>
</evidence>
<dbReference type="PANTHER" id="PTHR30349:SF90">
    <property type="entry name" value="TYROSINE RECOMBINASE XERD"/>
    <property type="match status" value="1"/>
</dbReference>
<evidence type="ECO:0000256" key="9">
    <source>
        <dbReference type="HAMAP-Rule" id="MF_01808"/>
    </source>
</evidence>
<comment type="subunit">
    <text evidence="9">Forms a cyclic heterotetrameric complex composed of two molecules of XerC and two molecules of XerD.</text>
</comment>
<dbReference type="InterPro" id="IPR050090">
    <property type="entry name" value="Tyrosine_recombinase_XerCD"/>
</dbReference>
<dbReference type="PANTHER" id="PTHR30349">
    <property type="entry name" value="PHAGE INTEGRASE-RELATED"/>
    <property type="match status" value="1"/>
</dbReference>
<dbReference type="GO" id="GO:0006313">
    <property type="term" value="P:DNA transposition"/>
    <property type="evidence" value="ECO:0007669"/>
    <property type="project" value="UniProtKB-UniRule"/>
</dbReference>
<dbReference type="InterPro" id="IPR044068">
    <property type="entry name" value="CB"/>
</dbReference>
<feature type="active site" evidence="9">
    <location>
        <position position="297"/>
    </location>
</feature>
<evidence type="ECO:0000256" key="3">
    <source>
        <dbReference type="ARBA" id="ARBA00022618"/>
    </source>
</evidence>
<dbReference type="EMBL" id="OOHR01000010">
    <property type="protein sequence ID" value="SPM45123.1"/>
    <property type="molecule type" value="Genomic_DNA"/>
</dbReference>
<dbReference type="Gene3D" id="1.10.150.130">
    <property type="match status" value="1"/>
</dbReference>
<keyword evidence="7 9" id="KW-0233">DNA recombination</keyword>
<dbReference type="GO" id="GO:0051301">
    <property type="term" value="P:cell division"/>
    <property type="evidence" value="ECO:0007669"/>
    <property type="project" value="UniProtKB-KW"/>
</dbReference>
<organism evidence="12 13">
    <name type="scientific">Orientia tsutsugamushi</name>
    <name type="common">Rickettsia tsutsugamushi</name>
    <dbReference type="NCBI Taxonomy" id="784"/>
    <lineage>
        <taxon>Bacteria</taxon>
        <taxon>Pseudomonadati</taxon>
        <taxon>Pseudomonadota</taxon>
        <taxon>Alphaproteobacteria</taxon>
        <taxon>Rickettsiales</taxon>
        <taxon>Rickettsiaceae</taxon>
        <taxon>Rickettsieae</taxon>
        <taxon>Orientia</taxon>
    </lineage>
</organism>
<dbReference type="InterPro" id="IPR002104">
    <property type="entry name" value="Integrase_catalytic"/>
</dbReference>
<keyword evidence="2 9" id="KW-0963">Cytoplasm</keyword>
<feature type="domain" description="Tyr recombinase" evidence="10">
    <location>
        <begin position="125"/>
        <end position="319"/>
    </location>
</feature>
<dbReference type="GO" id="GO:0009037">
    <property type="term" value="F:tyrosine-based site-specific recombinase activity"/>
    <property type="evidence" value="ECO:0007669"/>
    <property type="project" value="UniProtKB-UniRule"/>
</dbReference>
<evidence type="ECO:0000256" key="5">
    <source>
        <dbReference type="ARBA" id="ARBA00022908"/>
    </source>
</evidence>
<dbReference type="GO" id="GO:0003677">
    <property type="term" value="F:DNA binding"/>
    <property type="evidence" value="ECO:0007669"/>
    <property type="project" value="UniProtKB-UniRule"/>
</dbReference>
<dbReference type="InterPro" id="IPR004107">
    <property type="entry name" value="Integrase_SAM-like_N"/>
</dbReference>